<dbReference type="InterPro" id="IPR036291">
    <property type="entry name" value="NAD(P)-bd_dom_sf"/>
</dbReference>
<dbReference type="SUPFAM" id="SSF51735">
    <property type="entry name" value="NAD(P)-binding Rossmann-fold domains"/>
    <property type="match status" value="1"/>
</dbReference>
<reference evidence="1" key="1">
    <citation type="submission" date="2022-08" db="EMBL/GenBank/DDBJ databases">
        <title>Alicyclobacillus fastidiosus DSM 17978, complete genome.</title>
        <authorList>
            <person name="Wang Q."/>
            <person name="Cai R."/>
            <person name="Wang Z."/>
        </authorList>
    </citation>
    <scope>NUCLEOTIDE SEQUENCE</scope>
    <source>
        <strain evidence="1">DSM 17978</strain>
    </source>
</reference>
<keyword evidence="2" id="KW-1185">Reference proteome</keyword>
<dbReference type="Pfam" id="PF02423">
    <property type="entry name" value="OCD_Mu_crystall"/>
    <property type="match status" value="1"/>
</dbReference>
<dbReference type="Proteomes" id="UP001164761">
    <property type="component" value="Chromosome"/>
</dbReference>
<evidence type="ECO:0000313" key="2">
    <source>
        <dbReference type="Proteomes" id="UP001164761"/>
    </source>
</evidence>
<proteinExistence type="predicted"/>
<dbReference type="PIRSF" id="PIRSF001439">
    <property type="entry name" value="CryM"/>
    <property type="match status" value="1"/>
</dbReference>
<dbReference type="PANTHER" id="PTHR13812">
    <property type="entry name" value="KETIMINE REDUCTASE MU-CRYSTALLIN"/>
    <property type="match status" value="1"/>
</dbReference>
<dbReference type="PANTHER" id="PTHR13812:SF19">
    <property type="entry name" value="KETIMINE REDUCTASE MU-CRYSTALLIN"/>
    <property type="match status" value="1"/>
</dbReference>
<dbReference type="InterPro" id="IPR023401">
    <property type="entry name" value="ODC_N"/>
</dbReference>
<organism evidence="1 2">
    <name type="scientific">Alicyclobacillus fastidiosus</name>
    <dbReference type="NCBI Taxonomy" id="392011"/>
    <lineage>
        <taxon>Bacteria</taxon>
        <taxon>Bacillati</taxon>
        <taxon>Bacillota</taxon>
        <taxon>Bacilli</taxon>
        <taxon>Bacillales</taxon>
        <taxon>Alicyclobacillaceae</taxon>
        <taxon>Alicyclobacillus</taxon>
    </lineage>
</organism>
<sequence length="329" mass="35127">MYIFTEREIRACVRLDLDVVGVVEQAFAHLAEAKVTTPPIMRVDIPESHGEVDVKSAYIKGQETFAIKISSGFFQNHALGLPTGSGMMTLISAKTGVPVAVLLDNGYLTDVRTAAAGAVAAKHLANPDVRVAGVIGTGLQARYQAQALHLVRPYEALLVYGRTSSRAEDFAREMQDSLGVPVTVAHSAKAVVSECDVLVTTTPSRAPVVEGAWIHEGQHITAMGSDAEHKQELAPDVLYKADLLACDLLSQCLRLGEIHHAVERGEIDEHGVVELGDVVTGKRSGRVAEAQITVCDLTGTGVQDTAIAQLAFSRLRERGFGIQLDSAKG</sequence>
<name>A0ABY6ZCT7_9BACL</name>
<dbReference type="NCBIfam" id="NF006141">
    <property type="entry name" value="PRK08291.1"/>
    <property type="match status" value="1"/>
</dbReference>
<dbReference type="Gene3D" id="3.40.50.720">
    <property type="entry name" value="NAD(P)-binding Rossmann-like Domain"/>
    <property type="match status" value="1"/>
</dbReference>
<dbReference type="Gene3D" id="3.30.1780.10">
    <property type="entry name" value="ornithine cyclodeaminase, domain 1"/>
    <property type="match status" value="1"/>
</dbReference>
<dbReference type="EMBL" id="CP104067">
    <property type="protein sequence ID" value="WAH39935.1"/>
    <property type="molecule type" value="Genomic_DNA"/>
</dbReference>
<protein>
    <submittedName>
        <fullName evidence="1">Cyclodeaminase</fullName>
    </submittedName>
</protein>
<gene>
    <name evidence="1" type="ORF">NZD89_16185</name>
</gene>
<accession>A0ABY6ZCT7</accession>
<dbReference type="InterPro" id="IPR003462">
    <property type="entry name" value="ODC_Mu_crystall"/>
</dbReference>
<evidence type="ECO:0000313" key="1">
    <source>
        <dbReference type="EMBL" id="WAH39935.1"/>
    </source>
</evidence>
<dbReference type="RefSeq" id="WP_268003833.1">
    <property type="nucleotide sequence ID" value="NZ_BSUT01000001.1"/>
</dbReference>